<dbReference type="EMBL" id="CAJVPT010044180">
    <property type="protein sequence ID" value="CAG8733837.1"/>
    <property type="molecule type" value="Genomic_DNA"/>
</dbReference>
<accession>A0ACA9Q2Z6</accession>
<name>A0ACA9Q2Z6_9GLOM</name>
<organism evidence="1 2">
    <name type="scientific">Acaulospora colombiana</name>
    <dbReference type="NCBI Taxonomy" id="27376"/>
    <lineage>
        <taxon>Eukaryota</taxon>
        <taxon>Fungi</taxon>
        <taxon>Fungi incertae sedis</taxon>
        <taxon>Mucoromycota</taxon>
        <taxon>Glomeromycotina</taxon>
        <taxon>Glomeromycetes</taxon>
        <taxon>Diversisporales</taxon>
        <taxon>Acaulosporaceae</taxon>
        <taxon>Acaulospora</taxon>
    </lineage>
</organism>
<feature type="non-terminal residue" evidence="1">
    <location>
        <position position="1"/>
    </location>
</feature>
<comment type="caution">
    <text evidence="1">The sequence shown here is derived from an EMBL/GenBank/DDBJ whole genome shotgun (WGS) entry which is preliminary data.</text>
</comment>
<keyword evidence="2" id="KW-1185">Reference proteome</keyword>
<evidence type="ECO:0000313" key="2">
    <source>
        <dbReference type="Proteomes" id="UP000789525"/>
    </source>
</evidence>
<gene>
    <name evidence="1" type="ORF">ACOLOM_LOCUS11795</name>
</gene>
<evidence type="ECO:0000313" key="1">
    <source>
        <dbReference type="EMBL" id="CAG8733837.1"/>
    </source>
</evidence>
<dbReference type="Proteomes" id="UP000789525">
    <property type="component" value="Unassembled WGS sequence"/>
</dbReference>
<reference evidence="1" key="1">
    <citation type="submission" date="2021-06" db="EMBL/GenBank/DDBJ databases">
        <authorList>
            <person name="Kallberg Y."/>
            <person name="Tangrot J."/>
            <person name="Rosling A."/>
        </authorList>
    </citation>
    <scope>NUCLEOTIDE SEQUENCE</scope>
    <source>
        <strain evidence="1">CL356</strain>
    </source>
</reference>
<proteinExistence type="predicted"/>
<sequence>YMHNEDSAIGLNVSNQDGKSWRMYGDKYIFDERDKENKDYCIDAVQASVNEIYDAYRTGEAPSPADYEALKIVPTVKDDQELAPLFRLNGKTLERRKDIKNRREREFTTDFTYIGTIRDCELSGLWKYPITMEPKKFSKEAEE</sequence>
<protein>
    <submittedName>
        <fullName evidence="1">15429_t:CDS:1</fullName>
    </submittedName>
</protein>